<organism evidence="1 2">
    <name type="scientific">Cichorium intybus</name>
    <name type="common">Chicory</name>
    <dbReference type="NCBI Taxonomy" id="13427"/>
    <lineage>
        <taxon>Eukaryota</taxon>
        <taxon>Viridiplantae</taxon>
        <taxon>Streptophyta</taxon>
        <taxon>Embryophyta</taxon>
        <taxon>Tracheophyta</taxon>
        <taxon>Spermatophyta</taxon>
        <taxon>Magnoliopsida</taxon>
        <taxon>eudicotyledons</taxon>
        <taxon>Gunneridae</taxon>
        <taxon>Pentapetalae</taxon>
        <taxon>asterids</taxon>
        <taxon>campanulids</taxon>
        <taxon>Asterales</taxon>
        <taxon>Asteraceae</taxon>
        <taxon>Cichorioideae</taxon>
        <taxon>Cichorieae</taxon>
        <taxon>Cichoriinae</taxon>
        <taxon>Cichorium</taxon>
    </lineage>
</organism>
<keyword evidence="2" id="KW-1185">Reference proteome</keyword>
<name>A0ACB9H3S5_CICIN</name>
<proteinExistence type="predicted"/>
<gene>
    <name evidence="1" type="ORF">L2E82_03012</name>
</gene>
<accession>A0ACB9H3S5</accession>
<dbReference type="EMBL" id="CM042009">
    <property type="protein sequence ID" value="KAI3790172.1"/>
    <property type="molecule type" value="Genomic_DNA"/>
</dbReference>
<dbReference type="Proteomes" id="UP001055811">
    <property type="component" value="Linkage Group LG01"/>
</dbReference>
<reference evidence="2" key="1">
    <citation type="journal article" date="2022" name="Mol. Ecol. Resour.">
        <title>The genomes of chicory, endive, great burdock and yacon provide insights into Asteraceae palaeo-polyploidization history and plant inulin production.</title>
        <authorList>
            <person name="Fan W."/>
            <person name="Wang S."/>
            <person name="Wang H."/>
            <person name="Wang A."/>
            <person name="Jiang F."/>
            <person name="Liu H."/>
            <person name="Zhao H."/>
            <person name="Xu D."/>
            <person name="Zhang Y."/>
        </authorList>
    </citation>
    <scope>NUCLEOTIDE SEQUENCE [LARGE SCALE GENOMIC DNA]</scope>
    <source>
        <strain evidence="2">cv. Punajuju</strain>
    </source>
</reference>
<evidence type="ECO:0000313" key="2">
    <source>
        <dbReference type="Proteomes" id="UP001055811"/>
    </source>
</evidence>
<protein>
    <submittedName>
        <fullName evidence="1">Uncharacterized protein</fullName>
    </submittedName>
</protein>
<comment type="caution">
    <text evidence="1">The sequence shown here is derived from an EMBL/GenBank/DDBJ whole genome shotgun (WGS) entry which is preliminary data.</text>
</comment>
<sequence>MRRGLKNYWVHWTAVGVQLRGDFEVAKQCARDDEILWKVKPTDAEVTYVKTTNCGSWEQNGLSGYEIPAAEVAAILAGIAPTWAVVASTGSTGAQVVAPIEPVEIYLHILNVVVPGNVEQRSVISMGRSTLPGIATLGICSTGSTSSKSDDLIV</sequence>
<reference evidence="1 2" key="2">
    <citation type="journal article" date="2022" name="Mol. Ecol. Resour.">
        <title>The genomes of chicory, endive, great burdock and yacon provide insights into Asteraceae paleo-polyploidization history and plant inulin production.</title>
        <authorList>
            <person name="Fan W."/>
            <person name="Wang S."/>
            <person name="Wang H."/>
            <person name="Wang A."/>
            <person name="Jiang F."/>
            <person name="Liu H."/>
            <person name="Zhao H."/>
            <person name="Xu D."/>
            <person name="Zhang Y."/>
        </authorList>
    </citation>
    <scope>NUCLEOTIDE SEQUENCE [LARGE SCALE GENOMIC DNA]</scope>
    <source>
        <strain evidence="2">cv. Punajuju</strain>
        <tissue evidence="1">Leaves</tissue>
    </source>
</reference>
<evidence type="ECO:0000313" key="1">
    <source>
        <dbReference type="EMBL" id="KAI3790172.1"/>
    </source>
</evidence>